<accession>A0A8J5RCA6</accession>
<dbReference type="AlphaFoldDB" id="A0A8J5RCA6"/>
<gene>
    <name evidence="1" type="ORF">GUJ93_ZPchr0002g26626</name>
</gene>
<dbReference type="Proteomes" id="UP000729402">
    <property type="component" value="Unassembled WGS sequence"/>
</dbReference>
<protein>
    <submittedName>
        <fullName evidence="1">Uncharacterized protein</fullName>
    </submittedName>
</protein>
<reference evidence="1" key="2">
    <citation type="submission" date="2021-02" db="EMBL/GenBank/DDBJ databases">
        <authorList>
            <person name="Kimball J.A."/>
            <person name="Haas M.W."/>
            <person name="Macchietto M."/>
            <person name="Kono T."/>
            <person name="Duquette J."/>
            <person name="Shao M."/>
        </authorList>
    </citation>
    <scope>NUCLEOTIDE SEQUENCE</scope>
    <source>
        <tissue evidence="1">Fresh leaf tissue</tissue>
    </source>
</reference>
<evidence type="ECO:0000313" key="2">
    <source>
        <dbReference type="Proteomes" id="UP000729402"/>
    </source>
</evidence>
<reference evidence="1" key="1">
    <citation type="journal article" date="2021" name="bioRxiv">
        <title>Whole Genome Assembly and Annotation of Northern Wild Rice, Zizania palustris L., Supports a Whole Genome Duplication in the Zizania Genus.</title>
        <authorList>
            <person name="Haas M."/>
            <person name="Kono T."/>
            <person name="Macchietto M."/>
            <person name="Millas R."/>
            <person name="McGilp L."/>
            <person name="Shao M."/>
            <person name="Duquette J."/>
            <person name="Hirsch C.N."/>
            <person name="Kimball J."/>
        </authorList>
    </citation>
    <scope>NUCLEOTIDE SEQUENCE</scope>
    <source>
        <tissue evidence="1">Fresh leaf tissue</tissue>
    </source>
</reference>
<comment type="caution">
    <text evidence="1">The sequence shown here is derived from an EMBL/GenBank/DDBJ whole genome shotgun (WGS) entry which is preliminary data.</text>
</comment>
<sequence length="89" mass="9533">MVGRWRRAGVAEVAWGDWAMGAEFSVEAVRGRVAEVTQCVRPGSRDHGIAGGSGWVAISSCLSKLSWEHKAGIFGLIVRRVLLHVFGGA</sequence>
<name>A0A8J5RCA6_ZIZPA</name>
<organism evidence="1 2">
    <name type="scientific">Zizania palustris</name>
    <name type="common">Northern wild rice</name>
    <dbReference type="NCBI Taxonomy" id="103762"/>
    <lineage>
        <taxon>Eukaryota</taxon>
        <taxon>Viridiplantae</taxon>
        <taxon>Streptophyta</taxon>
        <taxon>Embryophyta</taxon>
        <taxon>Tracheophyta</taxon>
        <taxon>Spermatophyta</taxon>
        <taxon>Magnoliopsida</taxon>
        <taxon>Liliopsida</taxon>
        <taxon>Poales</taxon>
        <taxon>Poaceae</taxon>
        <taxon>BOP clade</taxon>
        <taxon>Oryzoideae</taxon>
        <taxon>Oryzeae</taxon>
        <taxon>Zizaniinae</taxon>
        <taxon>Zizania</taxon>
    </lineage>
</organism>
<evidence type="ECO:0000313" key="1">
    <source>
        <dbReference type="EMBL" id="KAG8056375.1"/>
    </source>
</evidence>
<dbReference type="EMBL" id="JAAALK010000287">
    <property type="protein sequence ID" value="KAG8056375.1"/>
    <property type="molecule type" value="Genomic_DNA"/>
</dbReference>
<proteinExistence type="predicted"/>
<keyword evidence="2" id="KW-1185">Reference proteome</keyword>